<accession>A0ACD1H176</accession>
<evidence type="ECO:0000313" key="2">
    <source>
        <dbReference type="Proteomes" id="UP000249661"/>
    </source>
</evidence>
<sequence>MSKEAAPAPVTPERTTPSIAPDGLGRGLFAATDINPGQDVLHISIPFVAVLDTHQLGEVCSGCLGRRQLENDDRRLKGCTGCQIVKYCDRTCQAKDWKFAHSLECAIFQKLRPRILPINARAVLRMALRSERQKYPPQEVELFRQLETHIKDIREENPAQWQRISISSKAVKAYSGVEMKEEVISAYGAKLELNSFNLTNALYDRIGLYLHPYAALMNHSCDYNAVVGFDGDELYVKAIRPIAQGDQIFISYVDTTNPRPLRQKELRERYYFRCRCTRCEQPGDEGNDEQGPTDSAAAETQAYALLSRTSSDSSSDLTPHLPAPNDLATDISTVLQNLPPTRITTQPYVSLRDELIAALLARQRYKAAFAHAAVRYLRIDPAVYPREIHPIRLVHAWALARLAVLLSQGVEVTHGGEDEVALERFEVNFSLVLWEVLRRLVALEGRSCAVPGFQGLVGGLFGQVQAEFAAAGLDPRRMEGQIREEFGKVGRLVEWILDGKV</sequence>
<gene>
    <name evidence="1" type="ORF">BO66DRAFT_473330</name>
</gene>
<reference evidence="1" key="1">
    <citation type="submission" date="2018-02" db="EMBL/GenBank/DDBJ databases">
        <title>The genomes of Aspergillus section Nigri reveals drivers in fungal speciation.</title>
        <authorList>
            <consortium name="DOE Joint Genome Institute"/>
            <person name="Vesth T.C."/>
            <person name="Nybo J."/>
            <person name="Theobald S."/>
            <person name="Brandl J."/>
            <person name="Frisvad J.C."/>
            <person name="Nielsen K.F."/>
            <person name="Lyhne E.K."/>
            <person name="Kogle M.E."/>
            <person name="Kuo A."/>
            <person name="Riley R."/>
            <person name="Clum A."/>
            <person name="Nolan M."/>
            <person name="Lipzen A."/>
            <person name="Salamov A."/>
            <person name="Henrissat B."/>
            <person name="Wiebenga A."/>
            <person name="De vries R.P."/>
            <person name="Grigoriev I.V."/>
            <person name="Mortensen U.H."/>
            <person name="Andersen M.R."/>
            <person name="Baker S.E."/>
        </authorList>
    </citation>
    <scope>NUCLEOTIDE SEQUENCE</scope>
    <source>
        <strain evidence="1">CBS 121060</strain>
    </source>
</reference>
<keyword evidence="2" id="KW-1185">Reference proteome</keyword>
<evidence type="ECO:0000313" key="1">
    <source>
        <dbReference type="EMBL" id="RAH67486.1"/>
    </source>
</evidence>
<organism evidence="1 2">
    <name type="scientific">Aspergillus aculeatinus CBS 121060</name>
    <dbReference type="NCBI Taxonomy" id="1448322"/>
    <lineage>
        <taxon>Eukaryota</taxon>
        <taxon>Fungi</taxon>
        <taxon>Dikarya</taxon>
        <taxon>Ascomycota</taxon>
        <taxon>Pezizomycotina</taxon>
        <taxon>Eurotiomycetes</taxon>
        <taxon>Eurotiomycetidae</taxon>
        <taxon>Eurotiales</taxon>
        <taxon>Aspergillaceae</taxon>
        <taxon>Aspergillus</taxon>
        <taxon>Aspergillus subgen. Circumdati</taxon>
    </lineage>
</organism>
<proteinExistence type="predicted"/>
<name>A0ACD1H176_9EURO</name>
<protein>
    <submittedName>
        <fullName evidence="1">SET and MYND domain protein</fullName>
    </submittedName>
</protein>
<dbReference type="Proteomes" id="UP000249661">
    <property type="component" value="Unassembled WGS sequence"/>
</dbReference>
<dbReference type="EMBL" id="KZ824973">
    <property type="protein sequence ID" value="RAH67486.1"/>
    <property type="molecule type" value="Genomic_DNA"/>
</dbReference>